<name>A0ABQ8FZH5_9PEZI</name>
<reference evidence="2 3" key="1">
    <citation type="journal article" date="2021" name="Nat. Commun.">
        <title>Genetic determinants of endophytism in the Arabidopsis root mycobiome.</title>
        <authorList>
            <person name="Mesny F."/>
            <person name="Miyauchi S."/>
            <person name="Thiergart T."/>
            <person name="Pickel B."/>
            <person name="Atanasova L."/>
            <person name="Karlsson M."/>
            <person name="Huettel B."/>
            <person name="Barry K.W."/>
            <person name="Haridas S."/>
            <person name="Chen C."/>
            <person name="Bauer D."/>
            <person name="Andreopoulos W."/>
            <person name="Pangilinan J."/>
            <person name="LaButti K."/>
            <person name="Riley R."/>
            <person name="Lipzen A."/>
            <person name="Clum A."/>
            <person name="Drula E."/>
            <person name="Henrissat B."/>
            <person name="Kohler A."/>
            <person name="Grigoriev I.V."/>
            <person name="Martin F.M."/>
            <person name="Hacquard S."/>
        </authorList>
    </citation>
    <scope>NUCLEOTIDE SEQUENCE [LARGE SCALE GENOMIC DNA]</scope>
    <source>
        <strain evidence="2 3">MPI-SDFR-AT-0080</strain>
    </source>
</reference>
<protein>
    <submittedName>
        <fullName evidence="2">Uncharacterized protein</fullName>
    </submittedName>
</protein>
<comment type="caution">
    <text evidence="2">The sequence shown here is derived from an EMBL/GenBank/DDBJ whole genome shotgun (WGS) entry which is preliminary data.</text>
</comment>
<keyword evidence="3" id="KW-1185">Reference proteome</keyword>
<feature type="region of interest" description="Disordered" evidence="1">
    <location>
        <begin position="25"/>
        <end position="96"/>
    </location>
</feature>
<feature type="compositionally biased region" description="Pro residues" evidence="1">
    <location>
        <begin position="75"/>
        <end position="84"/>
    </location>
</feature>
<evidence type="ECO:0000256" key="1">
    <source>
        <dbReference type="SAM" id="MobiDB-lite"/>
    </source>
</evidence>
<dbReference type="Proteomes" id="UP000774617">
    <property type="component" value="Unassembled WGS sequence"/>
</dbReference>
<gene>
    <name evidence="2" type="ORF">B0J12DRAFT_788834</name>
</gene>
<dbReference type="EMBL" id="JAGTJR010000034">
    <property type="protein sequence ID" value="KAH7036766.1"/>
    <property type="molecule type" value="Genomic_DNA"/>
</dbReference>
<sequence>MPIRTIYVKTNLHLLPGSEKFAEFAASTGAGESDADAAHEKHGPAAETNAEDDEESKQKEKEENPIEHQPVQPLASPPGEPATNPPDETPHTPDLSAYQFDPVAVFEQVGTGIRGGGFRFADYHRLARLQFIEPHSVDLIYMLEQKFSVADRFGRVVRQQRSPEAWKASLEHRWAVLGLEKDDGVERELGAPVEEAAAADEEMPKKSVNELLREMRLKNEGGEVRQADAKESPHAWT</sequence>
<proteinExistence type="predicted"/>
<evidence type="ECO:0000313" key="2">
    <source>
        <dbReference type="EMBL" id="KAH7036766.1"/>
    </source>
</evidence>
<evidence type="ECO:0000313" key="3">
    <source>
        <dbReference type="Proteomes" id="UP000774617"/>
    </source>
</evidence>
<accession>A0ABQ8FZH5</accession>
<feature type="compositionally biased region" description="Basic and acidic residues" evidence="1">
    <location>
        <begin position="56"/>
        <end position="66"/>
    </location>
</feature>
<organism evidence="2 3">
    <name type="scientific">Macrophomina phaseolina</name>
    <dbReference type="NCBI Taxonomy" id="35725"/>
    <lineage>
        <taxon>Eukaryota</taxon>
        <taxon>Fungi</taxon>
        <taxon>Dikarya</taxon>
        <taxon>Ascomycota</taxon>
        <taxon>Pezizomycotina</taxon>
        <taxon>Dothideomycetes</taxon>
        <taxon>Dothideomycetes incertae sedis</taxon>
        <taxon>Botryosphaeriales</taxon>
        <taxon>Botryosphaeriaceae</taxon>
        <taxon>Macrophomina</taxon>
    </lineage>
</organism>